<dbReference type="GO" id="GO:0048731">
    <property type="term" value="P:system development"/>
    <property type="evidence" value="ECO:0007669"/>
    <property type="project" value="TreeGrafter"/>
</dbReference>
<sequence>MSMDSLGPPGFRFYPIDNELLNFYLKPKLLGKDLPCDIIAEKKIYGQNSNPWNVFNDMSTDWMIRDKLKIVYVFTPLTKIAAESTSRGGGGQGKKENYMKTAGCGNWHGETSRKSIMENGRVIGFTRLLVYQINDVDFCSRNGIDSNRIGHWLMHEYVLCGYEDYALCRITVDMSKMTNVKKLCSNGASRICRCVKSKANNKKTTAKVSRSDKATKELVTNCGAKDNDEQVVLNESFYQENMASTTCVLPNYDGEIMDKVLPLYGDTSRKITIPRPESRLHRPPEHEENIADSPRITRAREWRDHP</sequence>
<gene>
    <name evidence="7" type="ORF">POM88_020627</name>
</gene>
<feature type="compositionally biased region" description="Basic and acidic residues" evidence="5">
    <location>
        <begin position="276"/>
        <end position="289"/>
    </location>
</feature>
<dbReference type="AlphaFoldDB" id="A0AAD8MS29"/>
<keyword evidence="8" id="KW-1185">Reference proteome</keyword>
<evidence type="ECO:0000256" key="3">
    <source>
        <dbReference type="ARBA" id="ARBA00023163"/>
    </source>
</evidence>
<dbReference type="PROSITE" id="PS51005">
    <property type="entry name" value="NAC"/>
    <property type="match status" value="1"/>
</dbReference>
<keyword evidence="1" id="KW-0805">Transcription regulation</keyword>
<dbReference type="InterPro" id="IPR003441">
    <property type="entry name" value="NAC-dom"/>
</dbReference>
<dbReference type="InterPro" id="IPR036093">
    <property type="entry name" value="NAC_dom_sf"/>
</dbReference>
<dbReference type="SUPFAM" id="SSF101941">
    <property type="entry name" value="NAC domain"/>
    <property type="match status" value="1"/>
</dbReference>
<keyword evidence="4" id="KW-0539">Nucleus</keyword>
<reference evidence="7" key="1">
    <citation type="submission" date="2023-02" db="EMBL/GenBank/DDBJ databases">
        <title>Genome of toxic invasive species Heracleum sosnowskyi carries increased number of genes despite the absence of recent whole-genome duplications.</title>
        <authorList>
            <person name="Schelkunov M."/>
            <person name="Shtratnikova V."/>
            <person name="Makarenko M."/>
            <person name="Klepikova A."/>
            <person name="Omelchenko D."/>
            <person name="Novikova G."/>
            <person name="Obukhova E."/>
            <person name="Bogdanov V."/>
            <person name="Penin A."/>
            <person name="Logacheva M."/>
        </authorList>
    </citation>
    <scope>NUCLEOTIDE SEQUENCE</scope>
    <source>
        <strain evidence="7">Hsosn_3</strain>
        <tissue evidence="7">Leaf</tissue>
    </source>
</reference>
<dbReference type="EMBL" id="JAUIZM010000005">
    <property type="protein sequence ID" value="KAK1382892.1"/>
    <property type="molecule type" value="Genomic_DNA"/>
</dbReference>
<name>A0AAD8MS29_9APIA</name>
<dbReference type="PANTHER" id="PTHR31719">
    <property type="entry name" value="NAC TRANSCRIPTION FACTOR 56"/>
    <property type="match status" value="1"/>
</dbReference>
<evidence type="ECO:0000256" key="2">
    <source>
        <dbReference type="ARBA" id="ARBA00023125"/>
    </source>
</evidence>
<evidence type="ECO:0000259" key="6">
    <source>
        <dbReference type="PROSITE" id="PS51005"/>
    </source>
</evidence>
<dbReference type="Pfam" id="PF02365">
    <property type="entry name" value="NAM"/>
    <property type="match status" value="1"/>
</dbReference>
<feature type="domain" description="NAC" evidence="6">
    <location>
        <begin position="7"/>
        <end position="197"/>
    </location>
</feature>
<protein>
    <recommendedName>
        <fullName evidence="6">NAC domain-containing protein</fullName>
    </recommendedName>
</protein>
<keyword evidence="3" id="KW-0804">Transcription</keyword>
<comment type="caution">
    <text evidence="7">The sequence shown here is derived from an EMBL/GenBank/DDBJ whole genome shotgun (WGS) entry which is preliminary data.</text>
</comment>
<dbReference type="Proteomes" id="UP001237642">
    <property type="component" value="Unassembled WGS sequence"/>
</dbReference>
<evidence type="ECO:0000313" key="8">
    <source>
        <dbReference type="Proteomes" id="UP001237642"/>
    </source>
</evidence>
<accession>A0AAD8MS29</accession>
<reference evidence="7" key="2">
    <citation type="submission" date="2023-05" db="EMBL/GenBank/DDBJ databases">
        <authorList>
            <person name="Schelkunov M.I."/>
        </authorList>
    </citation>
    <scope>NUCLEOTIDE SEQUENCE</scope>
    <source>
        <strain evidence="7">Hsosn_3</strain>
        <tissue evidence="7">Leaf</tissue>
    </source>
</reference>
<proteinExistence type="predicted"/>
<evidence type="ECO:0000256" key="4">
    <source>
        <dbReference type="ARBA" id="ARBA00023242"/>
    </source>
</evidence>
<keyword evidence="2" id="KW-0238">DNA-binding</keyword>
<evidence type="ECO:0000313" key="7">
    <source>
        <dbReference type="EMBL" id="KAK1382892.1"/>
    </source>
</evidence>
<evidence type="ECO:0000256" key="1">
    <source>
        <dbReference type="ARBA" id="ARBA00023015"/>
    </source>
</evidence>
<dbReference type="GO" id="GO:0003677">
    <property type="term" value="F:DNA binding"/>
    <property type="evidence" value="ECO:0007669"/>
    <property type="project" value="UniProtKB-KW"/>
</dbReference>
<dbReference type="GO" id="GO:0006355">
    <property type="term" value="P:regulation of DNA-templated transcription"/>
    <property type="evidence" value="ECO:0007669"/>
    <property type="project" value="InterPro"/>
</dbReference>
<organism evidence="7 8">
    <name type="scientific">Heracleum sosnowskyi</name>
    <dbReference type="NCBI Taxonomy" id="360622"/>
    <lineage>
        <taxon>Eukaryota</taxon>
        <taxon>Viridiplantae</taxon>
        <taxon>Streptophyta</taxon>
        <taxon>Embryophyta</taxon>
        <taxon>Tracheophyta</taxon>
        <taxon>Spermatophyta</taxon>
        <taxon>Magnoliopsida</taxon>
        <taxon>eudicotyledons</taxon>
        <taxon>Gunneridae</taxon>
        <taxon>Pentapetalae</taxon>
        <taxon>asterids</taxon>
        <taxon>campanulids</taxon>
        <taxon>Apiales</taxon>
        <taxon>Apiaceae</taxon>
        <taxon>Apioideae</taxon>
        <taxon>apioid superclade</taxon>
        <taxon>Tordylieae</taxon>
        <taxon>Tordyliinae</taxon>
        <taxon>Heracleum</taxon>
    </lineage>
</organism>
<evidence type="ECO:0000256" key="5">
    <source>
        <dbReference type="SAM" id="MobiDB-lite"/>
    </source>
</evidence>
<feature type="region of interest" description="Disordered" evidence="5">
    <location>
        <begin position="272"/>
        <end position="306"/>
    </location>
</feature>
<dbReference type="Gene3D" id="2.170.150.80">
    <property type="entry name" value="NAC domain"/>
    <property type="match status" value="1"/>
</dbReference>
<dbReference type="PANTHER" id="PTHR31719:SF164">
    <property type="entry name" value="NAC DOMAIN-CONTAINING PROTEIN"/>
    <property type="match status" value="1"/>
</dbReference>